<dbReference type="EMBL" id="CACVBS010000040">
    <property type="protein sequence ID" value="CAA7263599.1"/>
    <property type="molecule type" value="Genomic_DNA"/>
</dbReference>
<evidence type="ECO:0000256" key="1">
    <source>
        <dbReference type="SAM" id="MobiDB-lite"/>
    </source>
</evidence>
<evidence type="ECO:0000313" key="2">
    <source>
        <dbReference type="EMBL" id="CAA7263599.1"/>
    </source>
</evidence>
<organism evidence="2 3">
    <name type="scientific">Cyclocybe aegerita</name>
    <name type="common">Black poplar mushroom</name>
    <name type="synonym">Agrocybe aegerita</name>
    <dbReference type="NCBI Taxonomy" id="1973307"/>
    <lineage>
        <taxon>Eukaryota</taxon>
        <taxon>Fungi</taxon>
        <taxon>Dikarya</taxon>
        <taxon>Basidiomycota</taxon>
        <taxon>Agaricomycotina</taxon>
        <taxon>Agaricomycetes</taxon>
        <taxon>Agaricomycetidae</taxon>
        <taxon>Agaricales</taxon>
        <taxon>Agaricineae</taxon>
        <taxon>Bolbitiaceae</taxon>
        <taxon>Cyclocybe</taxon>
    </lineage>
</organism>
<evidence type="ECO:0000313" key="3">
    <source>
        <dbReference type="Proteomes" id="UP000467700"/>
    </source>
</evidence>
<feature type="compositionally biased region" description="Basic and acidic residues" evidence="1">
    <location>
        <begin position="130"/>
        <end position="156"/>
    </location>
</feature>
<name>A0A8S0XII4_CYCAE</name>
<feature type="region of interest" description="Disordered" evidence="1">
    <location>
        <begin position="111"/>
        <end position="172"/>
    </location>
</feature>
<gene>
    <name evidence="2" type="ORF">AAE3_LOCUS5807</name>
</gene>
<dbReference type="AlphaFoldDB" id="A0A8S0XII4"/>
<accession>A0A8S0XII4</accession>
<keyword evidence="3" id="KW-1185">Reference proteome</keyword>
<dbReference type="Proteomes" id="UP000467700">
    <property type="component" value="Unassembled WGS sequence"/>
</dbReference>
<protein>
    <submittedName>
        <fullName evidence="2">Uncharacterized protein</fullName>
    </submittedName>
</protein>
<reference evidence="2 3" key="1">
    <citation type="submission" date="2020-01" db="EMBL/GenBank/DDBJ databases">
        <authorList>
            <person name="Gupta K D."/>
        </authorList>
    </citation>
    <scope>NUCLEOTIDE SEQUENCE [LARGE SCALE GENOMIC DNA]</scope>
</reference>
<dbReference type="OrthoDB" id="10353642at2759"/>
<proteinExistence type="predicted"/>
<sequence>MGQATSFVYVYEGRQIFAESRPVSHAAAVRAVRDIFGVAWSTDICFYTDELPGCNGNMTEIPIASWDRIVPQLTRVTAMSSPPKDSEKRVPSLRVSRRILDDLELAREEFNEAARAEPAANPSSPSYSGRVERDVKGHDAREDKDGVRSKKVEVTNRADSPSDSSPWVRFRDPNGKIRWVPVASAVPADGRDP</sequence>
<comment type="caution">
    <text evidence="2">The sequence shown here is derived from an EMBL/GenBank/DDBJ whole genome shotgun (WGS) entry which is preliminary data.</text>
</comment>